<protein>
    <recommendedName>
        <fullName evidence="5">Cytochrome c oxidase subunit 3</fullName>
    </recommendedName>
</protein>
<evidence type="ECO:0000256" key="5">
    <source>
        <dbReference type="RuleBase" id="RU003375"/>
    </source>
</evidence>
<keyword evidence="3 6" id="KW-1133">Transmembrane helix</keyword>
<dbReference type="PROSITE" id="PS50253">
    <property type="entry name" value="COX3"/>
    <property type="match status" value="1"/>
</dbReference>
<gene>
    <name evidence="8" type="primary">Coiii_3</name>
    <name evidence="8" type="ORF">G6Z77_0012568</name>
</gene>
<evidence type="ECO:0000256" key="6">
    <source>
        <dbReference type="SAM" id="Phobius"/>
    </source>
</evidence>
<dbReference type="InterPro" id="IPR035973">
    <property type="entry name" value="Cyt_c_oxidase_su3-like_sf"/>
</dbReference>
<organism evidence="8 9">
    <name type="scientific">Acromyrmex heyeri</name>
    <dbReference type="NCBI Taxonomy" id="230685"/>
    <lineage>
        <taxon>Eukaryota</taxon>
        <taxon>Metazoa</taxon>
        <taxon>Ecdysozoa</taxon>
        <taxon>Arthropoda</taxon>
        <taxon>Hexapoda</taxon>
        <taxon>Insecta</taxon>
        <taxon>Pterygota</taxon>
        <taxon>Neoptera</taxon>
        <taxon>Endopterygota</taxon>
        <taxon>Hymenoptera</taxon>
        <taxon>Apocrita</taxon>
        <taxon>Aculeata</taxon>
        <taxon>Formicoidea</taxon>
        <taxon>Formicidae</taxon>
        <taxon>Myrmicinae</taxon>
        <taxon>Acromyrmex</taxon>
    </lineage>
</organism>
<evidence type="ECO:0000256" key="2">
    <source>
        <dbReference type="ARBA" id="ARBA00022692"/>
    </source>
</evidence>
<keyword evidence="4 6" id="KW-0472">Membrane</keyword>
<dbReference type="Proteomes" id="UP000670152">
    <property type="component" value="Unassembled WGS sequence"/>
</dbReference>
<evidence type="ECO:0000256" key="3">
    <source>
        <dbReference type="ARBA" id="ARBA00022989"/>
    </source>
</evidence>
<evidence type="ECO:0000256" key="4">
    <source>
        <dbReference type="ARBA" id="ARBA00023136"/>
    </source>
</evidence>
<dbReference type="EMBL" id="JAANIB010003317">
    <property type="protein sequence ID" value="KAG5338017.1"/>
    <property type="molecule type" value="Genomic_DNA"/>
</dbReference>
<keyword evidence="5" id="KW-0496">Mitochondrion</keyword>
<comment type="caution">
    <text evidence="8">The sequence shown here is derived from an EMBL/GenBank/DDBJ whole genome shotgun (WGS) entry which is preliminary data.</text>
</comment>
<dbReference type="GO" id="GO:0004129">
    <property type="term" value="F:cytochrome-c oxidase activity"/>
    <property type="evidence" value="ECO:0007669"/>
    <property type="project" value="InterPro"/>
</dbReference>
<keyword evidence="9" id="KW-1185">Reference proteome</keyword>
<dbReference type="SUPFAM" id="SSF81452">
    <property type="entry name" value="Cytochrome c oxidase subunit III-like"/>
    <property type="match status" value="1"/>
</dbReference>
<proteinExistence type="inferred from homology"/>
<dbReference type="InterPro" id="IPR013833">
    <property type="entry name" value="Cyt_c_oxidase_su3_a-hlx"/>
</dbReference>
<dbReference type="InterPro" id="IPR000298">
    <property type="entry name" value="Cyt_c_oxidase-like_su3"/>
</dbReference>
<name>A0A836G184_9HYME</name>
<evidence type="ECO:0000256" key="1">
    <source>
        <dbReference type="ARBA" id="ARBA00004141"/>
    </source>
</evidence>
<feature type="non-terminal residue" evidence="8">
    <location>
        <position position="104"/>
    </location>
</feature>
<dbReference type="OrthoDB" id="7692377at2759"/>
<evidence type="ECO:0000259" key="7">
    <source>
        <dbReference type="PROSITE" id="PS50253"/>
    </source>
</evidence>
<keyword evidence="2 5" id="KW-0812">Transmembrane</keyword>
<dbReference type="GO" id="GO:0022904">
    <property type="term" value="P:respiratory electron transport chain"/>
    <property type="evidence" value="ECO:0007669"/>
    <property type="project" value="InterPro"/>
</dbReference>
<dbReference type="Gene3D" id="1.20.120.80">
    <property type="entry name" value="Cytochrome c oxidase, subunit III, four-helix bundle"/>
    <property type="match status" value="1"/>
</dbReference>
<evidence type="ECO:0000313" key="8">
    <source>
        <dbReference type="EMBL" id="KAG5338017.1"/>
    </source>
</evidence>
<dbReference type="Pfam" id="PF00510">
    <property type="entry name" value="COX3"/>
    <property type="match status" value="1"/>
</dbReference>
<accession>A0A836G184</accession>
<feature type="domain" description="Heme-copper oxidase subunit III family profile" evidence="7">
    <location>
        <begin position="15"/>
        <end position="104"/>
    </location>
</feature>
<evidence type="ECO:0000313" key="9">
    <source>
        <dbReference type="Proteomes" id="UP000670152"/>
    </source>
</evidence>
<comment type="function">
    <text evidence="5">Component of the cytochrome c oxidase, the last enzyme in the mitochondrial electron transport chain which drives oxidative phosphorylation. The respiratory chain contains 3 multisubunit complexes succinate dehydrogenase (complex II, CII), ubiquinol-cytochrome c oxidoreductase (cytochrome b-c1 complex, complex III, CIII) and cytochrome c oxidase (complex IV, CIV), that cooperate to transfer electrons derived from NADH and succinate to molecular oxygen, creating an electrochemical gradient over the inner membrane that drives transmembrane transport and the ATP synthase. Cytochrome c oxidase is the component of the respiratory chain that catalyzes the reduction of oxygen to water. Electrons originating from reduced cytochrome c in the intermembrane space (IMS) are transferred via the dinuclear copper A center (CU(A)) of subunit 2 and heme A of subunit 1 to the active site in subunit 1, a binuclear center (BNC) formed by heme A3 and copper B (CU(B)). The BNC reduces molecular oxygen to 2 water molecules using 4 electrons from cytochrome c in the IMS and 4 protons from the mitochondrial matrix.</text>
</comment>
<reference evidence="8 9" key="1">
    <citation type="submission" date="2020-02" db="EMBL/GenBank/DDBJ databases">
        <title>Relaxed selection underlies rapid genomic changes in the transitions from sociality to social parasitism in ants.</title>
        <authorList>
            <person name="Bi X."/>
        </authorList>
    </citation>
    <scope>NUCLEOTIDE SEQUENCE [LARGE SCALE GENOMIC DNA]</scope>
    <source>
        <strain evidence="8">BGI-DK2014b</strain>
        <tissue evidence="8">Whole body</tissue>
    </source>
</reference>
<comment type="similarity">
    <text evidence="5">Belongs to the cytochrome c oxidase subunit 3 family.</text>
</comment>
<dbReference type="GO" id="GO:0016020">
    <property type="term" value="C:membrane"/>
    <property type="evidence" value="ECO:0007669"/>
    <property type="project" value="UniProtKB-SubCell"/>
</dbReference>
<comment type="subcellular location">
    <subcellularLocation>
        <location evidence="1">Membrane</location>
        <topology evidence="1">Multi-pass membrane protein</topology>
    </subcellularLocation>
</comment>
<feature type="non-terminal residue" evidence="8">
    <location>
        <position position="1"/>
    </location>
</feature>
<sequence>DVLREATYQGCHSIYVFAYFHSSLAPRIEIGLLRPPKSIIPFNLFDIPLINTIILISSDLTITALINKSLLITITLRIYFFLLQLFILVIHFSSYHHFGFEAAS</sequence>
<feature type="transmembrane region" description="Helical" evidence="6">
    <location>
        <begin position="78"/>
        <end position="98"/>
    </location>
</feature>
<dbReference type="AlphaFoldDB" id="A0A836G184"/>